<dbReference type="GO" id="GO:0003676">
    <property type="term" value="F:nucleic acid binding"/>
    <property type="evidence" value="ECO:0007669"/>
    <property type="project" value="InterPro"/>
</dbReference>
<gene>
    <name evidence="1" type="ORF">P5673_010739</name>
</gene>
<dbReference type="Proteomes" id="UP001249851">
    <property type="component" value="Unassembled WGS sequence"/>
</dbReference>
<dbReference type="InterPro" id="IPR036397">
    <property type="entry name" value="RNaseH_sf"/>
</dbReference>
<dbReference type="InterPro" id="IPR008042">
    <property type="entry name" value="Retrotrans_Pao"/>
</dbReference>
<proteinExistence type="predicted"/>
<dbReference type="PANTHER" id="PTHR47331">
    <property type="entry name" value="PHD-TYPE DOMAIN-CONTAINING PROTEIN"/>
    <property type="match status" value="1"/>
</dbReference>
<keyword evidence="2" id="KW-1185">Reference proteome</keyword>
<protein>
    <submittedName>
        <fullName evidence="1">Uncharacterized protein</fullName>
    </submittedName>
</protein>
<reference evidence="1" key="2">
    <citation type="journal article" date="2023" name="Science">
        <title>Genomic signatures of disease resistance in endangered staghorn corals.</title>
        <authorList>
            <person name="Vollmer S.V."/>
            <person name="Selwyn J.D."/>
            <person name="Despard B.A."/>
            <person name="Roesel C.L."/>
        </authorList>
    </citation>
    <scope>NUCLEOTIDE SEQUENCE</scope>
    <source>
        <strain evidence="1">K2</strain>
    </source>
</reference>
<evidence type="ECO:0000313" key="1">
    <source>
        <dbReference type="EMBL" id="KAK2565611.1"/>
    </source>
</evidence>
<reference evidence="1" key="1">
    <citation type="journal article" date="2023" name="G3 (Bethesda)">
        <title>Whole genome assembly and annotation of the endangered Caribbean coral Acropora cervicornis.</title>
        <authorList>
            <person name="Selwyn J.D."/>
            <person name="Vollmer S.V."/>
        </authorList>
    </citation>
    <scope>NUCLEOTIDE SEQUENCE</scope>
    <source>
        <strain evidence="1">K2</strain>
    </source>
</reference>
<name>A0AAD9QR54_ACRCE</name>
<dbReference type="GO" id="GO:0006259">
    <property type="term" value="P:DNA metabolic process"/>
    <property type="evidence" value="ECO:0007669"/>
    <property type="project" value="UniProtKB-ARBA"/>
</dbReference>
<accession>A0AAD9QR54</accession>
<organism evidence="1 2">
    <name type="scientific">Acropora cervicornis</name>
    <name type="common">Staghorn coral</name>
    <dbReference type="NCBI Taxonomy" id="6130"/>
    <lineage>
        <taxon>Eukaryota</taxon>
        <taxon>Metazoa</taxon>
        <taxon>Cnidaria</taxon>
        <taxon>Anthozoa</taxon>
        <taxon>Hexacorallia</taxon>
        <taxon>Scleractinia</taxon>
        <taxon>Astrocoeniina</taxon>
        <taxon>Acroporidae</taxon>
        <taxon>Acropora</taxon>
    </lineage>
</organism>
<comment type="caution">
    <text evidence="1">The sequence shown here is derived from an EMBL/GenBank/DDBJ whole genome shotgun (WGS) entry which is preliminary data.</text>
</comment>
<dbReference type="Gene3D" id="3.30.420.10">
    <property type="entry name" value="Ribonuclease H-like superfamily/Ribonuclease H"/>
    <property type="match status" value="1"/>
</dbReference>
<sequence length="638" mass="72625">MYCAVTLAPEDREYHRFLWRDKPGNPITDYRMTRVTFGIASAAFLATNSVLHVAEENKLELPLSAKTEESPITRRSVLSDSAKIFDPFGFISCVTIVVKIILQKLWEQGTTWEEPRPPHNQRDWLDWRMQLSKICTLRIPRCYAPVNVQIVDRQLSSFSDASERAYCGVVYVRSINKAGGVHISLALDKTRVALLKKVTLSRLELCRAHLLVQLMKHLQGILSIPTCNLHAFTDSTFVLSWIHGSSQRFKTFEANRIGEIQENVPPEERNHIGRKENPANIGSLSILPGKVVHHKLWWNGPDWIKRDPSEWPSKFTRSPSLEALYSSGIKRETLLLKETKEEETKEVTLQAVTTEVKPVIDIQRYLSFIQLVTVITWVFCVVTHSHLFSSTPLSVNELFQAKVWLFKQAQGQTFSDTVEKVKKGNLLPLSNPLQPLHSFLDEDGLLRVGGRLSQSHKAYHSHHPRTCPKITTQLMGQLPAVRVLPTFSNERVSVDYSGPLTLKVGSTRRRTYLKAYAAVFVCLATESCHIELVSDLTAEAFLDKELKELSHFLKHETHKNQNKLLLQPKHSLEVHPPTGPHHRSVWENGVKACKHHLKRTVVERKLTFEEMMTVLCQIEACLNSRPLFTSLDANDDDG</sequence>
<evidence type="ECO:0000313" key="2">
    <source>
        <dbReference type="Proteomes" id="UP001249851"/>
    </source>
</evidence>
<dbReference type="EMBL" id="JARQWQ010000019">
    <property type="protein sequence ID" value="KAK2565611.1"/>
    <property type="molecule type" value="Genomic_DNA"/>
</dbReference>
<dbReference type="SUPFAM" id="SSF56672">
    <property type="entry name" value="DNA/RNA polymerases"/>
    <property type="match status" value="1"/>
</dbReference>
<dbReference type="AlphaFoldDB" id="A0AAD9QR54"/>
<dbReference type="Pfam" id="PF05380">
    <property type="entry name" value="Peptidase_A17"/>
    <property type="match status" value="1"/>
</dbReference>
<dbReference type="InterPro" id="IPR043502">
    <property type="entry name" value="DNA/RNA_pol_sf"/>
</dbReference>